<dbReference type="InterPro" id="IPR025855">
    <property type="entry name" value="Replic_Relax"/>
</dbReference>
<accession>A0ABS3NC83</accession>
<gene>
    <name evidence="1" type="ORF">I7822_29075</name>
</gene>
<dbReference type="EMBL" id="JAGDEL010000046">
    <property type="protein sequence ID" value="MBO1515666.1"/>
    <property type="molecule type" value="Genomic_DNA"/>
</dbReference>
<keyword evidence="2" id="KW-1185">Reference proteome</keyword>
<dbReference type="Pfam" id="PF13814">
    <property type="entry name" value="Replic_Relax"/>
    <property type="match status" value="1"/>
</dbReference>
<proteinExistence type="predicted"/>
<reference evidence="1 2" key="1">
    <citation type="submission" date="2021-03" db="EMBL/GenBank/DDBJ databases">
        <title>Whole genome sequence of Metabacillus bambusae BG109.</title>
        <authorList>
            <person name="Jeong J.W."/>
        </authorList>
    </citation>
    <scope>NUCLEOTIDE SEQUENCE [LARGE SCALE GENOMIC DNA]</scope>
    <source>
        <strain evidence="1 2">BG109</strain>
    </source>
</reference>
<organism evidence="1 2">
    <name type="scientific">Metabacillus bambusae</name>
    <dbReference type="NCBI Taxonomy" id="2795218"/>
    <lineage>
        <taxon>Bacteria</taxon>
        <taxon>Bacillati</taxon>
        <taxon>Bacillota</taxon>
        <taxon>Bacilli</taxon>
        <taxon>Bacillales</taxon>
        <taxon>Bacillaceae</taxon>
        <taxon>Metabacillus</taxon>
    </lineage>
</organism>
<dbReference type="RefSeq" id="WP_207982520.1">
    <property type="nucleotide sequence ID" value="NZ_JAGDEL010000046.1"/>
</dbReference>
<evidence type="ECO:0000313" key="1">
    <source>
        <dbReference type="EMBL" id="MBO1515666.1"/>
    </source>
</evidence>
<dbReference type="Proteomes" id="UP000663981">
    <property type="component" value="Unassembled WGS sequence"/>
</dbReference>
<name>A0ABS3NC83_9BACI</name>
<sequence>MRKRDRLIIETLEQFRALRSDQIAEMFFNHTKSPITNANFVLKRLRDRGYIEANTKMMQPYVYFPKPARIKQDGQKIDHFLKIVDFYLQLKRSGGPIKLFHVEPQYMEGAIRPDILVSWRDKIWFVEIQNSHYTHKVMAEKMKRYQTFYDSDDWKKIQFVKSFPRVWIISDRKYKIEVEGFKVLQSKSVSDLLKQLAPSVPKNDTKKRVGGNGEIKVRIG</sequence>
<protein>
    <submittedName>
        <fullName evidence="1">Replication-relaxation family protein</fullName>
    </submittedName>
</protein>
<comment type="caution">
    <text evidence="1">The sequence shown here is derived from an EMBL/GenBank/DDBJ whole genome shotgun (WGS) entry which is preliminary data.</text>
</comment>
<evidence type="ECO:0000313" key="2">
    <source>
        <dbReference type="Proteomes" id="UP000663981"/>
    </source>
</evidence>